<sequence>MDRERERGKEEVWEVERQGGQEAGRKGWRDVLKFTVTSPSSTDSSKSRGRKFKHLNVTWVHNKANVPTLKQIIQNAVKKSLIQPVNVAKTYPLFSPDGTK</sequence>
<reference evidence="2" key="3">
    <citation type="submission" date="2023-05" db="EMBL/GenBank/DDBJ databases">
        <authorList>
            <person name="Smith C.H."/>
        </authorList>
    </citation>
    <scope>NUCLEOTIDE SEQUENCE</scope>
    <source>
        <strain evidence="2">CHS0354</strain>
        <tissue evidence="2">Mantle</tissue>
    </source>
</reference>
<reference evidence="2" key="2">
    <citation type="journal article" date="2021" name="Genome Biol. Evol.">
        <title>Developing a high-quality reference genome for a parasitic bivalve with doubly uniparental inheritance (Bivalvia: Unionida).</title>
        <authorList>
            <person name="Smith C.H."/>
        </authorList>
    </citation>
    <scope>NUCLEOTIDE SEQUENCE</scope>
    <source>
        <strain evidence="2">CHS0354</strain>
        <tissue evidence="2">Mantle</tissue>
    </source>
</reference>
<keyword evidence="3" id="KW-1185">Reference proteome</keyword>
<comment type="caution">
    <text evidence="2">The sequence shown here is derived from an EMBL/GenBank/DDBJ whole genome shotgun (WGS) entry which is preliminary data.</text>
</comment>
<evidence type="ECO:0000313" key="2">
    <source>
        <dbReference type="EMBL" id="KAK3605373.1"/>
    </source>
</evidence>
<feature type="non-terminal residue" evidence="2">
    <location>
        <position position="100"/>
    </location>
</feature>
<evidence type="ECO:0000256" key="1">
    <source>
        <dbReference type="SAM" id="MobiDB-lite"/>
    </source>
</evidence>
<proteinExistence type="predicted"/>
<accession>A0AAE0T8H0</accession>
<dbReference type="AlphaFoldDB" id="A0AAE0T8H0"/>
<dbReference type="Proteomes" id="UP001195483">
    <property type="component" value="Unassembled WGS sequence"/>
</dbReference>
<organism evidence="2 3">
    <name type="scientific">Potamilus streckersoni</name>
    <dbReference type="NCBI Taxonomy" id="2493646"/>
    <lineage>
        <taxon>Eukaryota</taxon>
        <taxon>Metazoa</taxon>
        <taxon>Spiralia</taxon>
        <taxon>Lophotrochozoa</taxon>
        <taxon>Mollusca</taxon>
        <taxon>Bivalvia</taxon>
        <taxon>Autobranchia</taxon>
        <taxon>Heteroconchia</taxon>
        <taxon>Palaeoheterodonta</taxon>
        <taxon>Unionida</taxon>
        <taxon>Unionoidea</taxon>
        <taxon>Unionidae</taxon>
        <taxon>Ambleminae</taxon>
        <taxon>Lampsilini</taxon>
        <taxon>Potamilus</taxon>
    </lineage>
</organism>
<protein>
    <submittedName>
        <fullName evidence="2">Uncharacterized protein</fullName>
    </submittedName>
</protein>
<feature type="region of interest" description="Disordered" evidence="1">
    <location>
        <begin position="1"/>
        <end position="26"/>
    </location>
</feature>
<dbReference type="EMBL" id="JAEAOA010002343">
    <property type="protein sequence ID" value="KAK3605373.1"/>
    <property type="molecule type" value="Genomic_DNA"/>
</dbReference>
<gene>
    <name evidence="2" type="ORF">CHS0354_040968</name>
</gene>
<name>A0AAE0T8H0_9BIVA</name>
<evidence type="ECO:0000313" key="3">
    <source>
        <dbReference type="Proteomes" id="UP001195483"/>
    </source>
</evidence>
<reference evidence="2" key="1">
    <citation type="journal article" date="2021" name="Genome Biol. Evol.">
        <title>A High-Quality Reference Genome for a Parasitic Bivalve with Doubly Uniparental Inheritance (Bivalvia: Unionida).</title>
        <authorList>
            <person name="Smith C.H."/>
        </authorList>
    </citation>
    <scope>NUCLEOTIDE SEQUENCE</scope>
    <source>
        <strain evidence="2">CHS0354</strain>
    </source>
</reference>